<evidence type="ECO:0000256" key="3">
    <source>
        <dbReference type="ARBA" id="ARBA00022475"/>
    </source>
</evidence>
<comment type="subcellular location">
    <subcellularLocation>
        <location evidence="1 8">Cell membrane</location>
        <topology evidence="1 8">Multi-pass membrane protein</topology>
    </subcellularLocation>
</comment>
<evidence type="ECO:0000256" key="8">
    <source>
        <dbReference type="RuleBase" id="RU363032"/>
    </source>
</evidence>
<keyword evidence="4 8" id="KW-0812">Transmembrane</keyword>
<accession>I7KJ45</accession>
<keyword evidence="7 8" id="KW-0472">Membrane</keyword>
<dbReference type="Proteomes" id="UP000011016">
    <property type="component" value="Unassembled WGS sequence"/>
</dbReference>
<evidence type="ECO:0000313" key="11">
    <source>
        <dbReference type="EMBL" id="CCI83365.1"/>
    </source>
</evidence>
<feature type="region of interest" description="Disordered" evidence="9">
    <location>
        <begin position="52"/>
        <end position="73"/>
    </location>
</feature>
<sequence>MMSRDFLVVAMNSPRAIGVGLKARGRRRRTPILDRPVPRLKTNRSTRTMLPAMTSTVSAAPGRSSGPPPGESVSDYQIVKVRKPSHIAGTIVAGLIVVLVASSLLTNPRWEWDVVAEWLFAESILAGLLETLRLTVLSGVVGFLLGFVLALMRLSSSPLMSGVAWTFSWLFRSTPLLVQLLIWYNLAYLFETLEIGIPFTDITFVSANTNEVVTPLVAAILGLGLHQAAYAAEIIRGGILSVDQGQLEAAAALGIPARHRNLRIVLPQAMRATLPAAFNEVITLIKGTAIVYVLAYQELFLTVQIIYSRTQEVLPMLMVATIWYVVLTSILSVAQFYLERHFAKGALRTLPPTPLQKARLKITEWRRKLAERGESPSPAAAR</sequence>
<gene>
    <name evidence="11" type="ORF">BN46_0629</name>
</gene>
<dbReference type="Gene3D" id="1.10.3720.10">
    <property type="entry name" value="MetI-like"/>
    <property type="match status" value="1"/>
</dbReference>
<dbReference type="GO" id="GO:0022857">
    <property type="term" value="F:transmembrane transporter activity"/>
    <property type="evidence" value="ECO:0007669"/>
    <property type="project" value="InterPro"/>
</dbReference>
<dbReference type="NCBIfam" id="TIGR01726">
    <property type="entry name" value="HEQRo_perm_3TM"/>
    <property type="match status" value="1"/>
</dbReference>
<evidence type="ECO:0000256" key="2">
    <source>
        <dbReference type="ARBA" id="ARBA00022448"/>
    </source>
</evidence>
<dbReference type="PANTHER" id="PTHR30614:SF0">
    <property type="entry name" value="L-CYSTINE TRANSPORT SYSTEM PERMEASE PROTEIN TCYL"/>
    <property type="match status" value="1"/>
</dbReference>
<keyword evidence="6 8" id="KW-1133">Transmembrane helix</keyword>
<feature type="domain" description="ABC transmembrane type-1" evidence="10">
    <location>
        <begin position="128"/>
        <end position="335"/>
    </location>
</feature>
<protein>
    <submittedName>
        <fullName evidence="11">Polar amino acid transport system permease protein</fullName>
        <ecNumber evidence="11">3.6.3.21</ecNumber>
    </submittedName>
</protein>
<dbReference type="AlphaFoldDB" id="I7KJ45"/>
<feature type="transmembrane region" description="Helical" evidence="8">
    <location>
        <begin position="125"/>
        <end position="151"/>
    </location>
</feature>
<proteinExistence type="inferred from homology"/>
<dbReference type="InterPro" id="IPR043429">
    <property type="entry name" value="ArtM/GltK/GlnP/TcyL/YhdX-like"/>
</dbReference>
<reference evidence="11 12" key="1">
    <citation type="journal article" date="2012" name="J. Bacteriol.">
        <title>Draft Genome Sequence of Turicella otitidis ATCC 51513, Isolated from Middle Ear Fluid from a Child with Otitis Media.</title>
        <authorList>
            <person name="Brinkrolf K."/>
            <person name="Schneider J."/>
            <person name="Knecht M."/>
            <person name="Ruckert C."/>
            <person name="Tauch A."/>
        </authorList>
    </citation>
    <scope>NUCLEOTIDE SEQUENCE [LARGE SCALE GENOMIC DNA]</scope>
    <source>
        <strain evidence="11 12">ATCC 51513</strain>
    </source>
</reference>
<evidence type="ECO:0000259" key="10">
    <source>
        <dbReference type="PROSITE" id="PS50928"/>
    </source>
</evidence>
<keyword evidence="3" id="KW-1003">Cell membrane</keyword>
<dbReference type="InterPro" id="IPR000515">
    <property type="entry name" value="MetI-like"/>
</dbReference>
<evidence type="ECO:0000256" key="1">
    <source>
        <dbReference type="ARBA" id="ARBA00004651"/>
    </source>
</evidence>
<dbReference type="PROSITE" id="PS50928">
    <property type="entry name" value="ABC_TM1"/>
    <property type="match status" value="1"/>
</dbReference>
<dbReference type="CDD" id="cd06261">
    <property type="entry name" value="TM_PBP2"/>
    <property type="match status" value="1"/>
</dbReference>
<evidence type="ECO:0000256" key="7">
    <source>
        <dbReference type="ARBA" id="ARBA00023136"/>
    </source>
</evidence>
<keyword evidence="11" id="KW-0378">Hydrolase</keyword>
<feature type="transmembrane region" description="Helical" evidence="8">
    <location>
        <begin position="87"/>
        <end position="105"/>
    </location>
</feature>
<dbReference type="InterPro" id="IPR035906">
    <property type="entry name" value="MetI-like_sf"/>
</dbReference>
<evidence type="ECO:0000256" key="5">
    <source>
        <dbReference type="ARBA" id="ARBA00022970"/>
    </source>
</evidence>
<evidence type="ECO:0000313" key="12">
    <source>
        <dbReference type="Proteomes" id="UP000011016"/>
    </source>
</evidence>
<dbReference type="EMBL" id="CAJZ01000096">
    <property type="protein sequence ID" value="CCI83365.1"/>
    <property type="molecule type" value="Genomic_DNA"/>
</dbReference>
<dbReference type="EC" id="3.6.3.21" evidence="11"/>
<evidence type="ECO:0000256" key="9">
    <source>
        <dbReference type="SAM" id="MobiDB-lite"/>
    </source>
</evidence>
<dbReference type="InterPro" id="IPR010065">
    <property type="entry name" value="AA_ABC_transptr_permease_3TM"/>
</dbReference>
<evidence type="ECO:0000256" key="4">
    <source>
        <dbReference type="ARBA" id="ARBA00022692"/>
    </source>
</evidence>
<organism evidence="11 12">
    <name type="scientific">Corynebacterium otitidis ATCC 51513</name>
    <dbReference type="NCBI Taxonomy" id="883169"/>
    <lineage>
        <taxon>Bacteria</taxon>
        <taxon>Bacillati</taxon>
        <taxon>Actinomycetota</taxon>
        <taxon>Actinomycetes</taxon>
        <taxon>Mycobacteriales</taxon>
        <taxon>Corynebacteriaceae</taxon>
        <taxon>Corynebacterium</taxon>
    </lineage>
</organism>
<dbReference type="GO" id="GO:0043190">
    <property type="term" value="C:ATP-binding cassette (ABC) transporter complex"/>
    <property type="evidence" value="ECO:0007669"/>
    <property type="project" value="InterPro"/>
</dbReference>
<dbReference type="GO" id="GO:0016787">
    <property type="term" value="F:hydrolase activity"/>
    <property type="evidence" value="ECO:0007669"/>
    <property type="project" value="UniProtKB-KW"/>
</dbReference>
<feature type="transmembrane region" description="Helical" evidence="8">
    <location>
        <begin position="313"/>
        <end position="338"/>
    </location>
</feature>
<evidence type="ECO:0000256" key="6">
    <source>
        <dbReference type="ARBA" id="ARBA00022989"/>
    </source>
</evidence>
<dbReference type="SUPFAM" id="SSF161098">
    <property type="entry name" value="MetI-like"/>
    <property type="match status" value="1"/>
</dbReference>
<dbReference type="Pfam" id="PF00528">
    <property type="entry name" value="BPD_transp_1"/>
    <property type="match status" value="1"/>
</dbReference>
<keyword evidence="5" id="KW-0029">Amino-acid transport</keyword>
<comment type="similarity">
    <text evidence="8">Belongs to the binding-protein-dependent transport system permease family.</text>
</comment>
<name>I7KJ45_9CORY</name>
<dbReference type="GO" id="GO:0006865">
    <property type="term" value="P:amino acid transport"/>
    <property type="evidence" value="ECO:0007669"/>
    <property type="project" value="UniProtKB-KW"/>
</dbReference>
<keyword evidence="2 8" id="KW-0813">Transport</keyword>
<comment type="caution">
    <text evidence="11">The sequence shown here is derived from an EMBL/GenBank/DDBJ whole genome shotgun (WGS) entry which is preliminary data.</text>
</comment>
<dbReference type="PANTHER" id="PTHR30614">
    <property type="entry name" value="MEMBRANE COMPONENT OF AMINO ACID ABC TRANSPORTER"/>
    <property type="match status" value="1"/>
</dbReference>